<evidence type="ECO:0000313" key="3">
    <source>
        <dbReference type="EMBL" id="NEC62845.1"/>
    </source>
</evidence>
<evidence type="ECO:0000313" key="4">
    <source>
        <dbReference type="EMBL" id="SFQ58732.1"/>
    </source>
</evidence>
<dbReference type="Proteomes" id="UP000470404">
    <property type="component" value="Unassembled WGS sequence"/>
</dbReference>
<dbReference type="InterPro" id="IPR000073">
    <property type="entry name" value="AB_hydrolase_1"/>
</dbReference>
<evidence type="ECO:0000313" key="5">
    <source>
        <dbReference type="Proteomes" id="UP000199137"/>
    </source>
</evidence>
<dbReference type="InterPro" id="IPR000639">
    <property type="entry name" value="Epox_hydrolase-like"/>
</dbReference>
<dbReference type="EMBL" id="FOWC01000016">
    <property type="protein sequence ID" value="SFQ58732.1"/>
    <property type="molecule type" value="Genomic_DNA"/>
</dbReference>
<dbReference type="PRINTS" id="PR00111">
    <property type="entry name" value="ABHYDROLASE"/>
</dbReference>
<evidence type="ECO:0000313" key="6">
    <source>
        <dbReference type="Proteomes" id="UP000470404"/>
    </source>
</evidence>
<sequence length="287" mass="32072">MFDTFAEWDIPVSDSVTLHGRSGGEGPPVVLLHGHPRTHTTWYRVAPALARAGFAVVCPDLRGYGRSAKPDPDEEHEVYCDRAMAADTVALMRGLGHRRFAVVGHDRGSYVAYRTALDHPDSVSRLGVLDSVPIIEALERADAKFAAAWWHWFFLGASPHAERVITADPLAWYHPDEHAMGYENCRDMTRAVTNPATVRAMLEDYRAGLTVDRAHDEADRAARRVITCPTLVAWSVRDDMEDFYGDPVAVWRSWVSGELSSGRIESGHHMAEENPDQLAETLVRFLR</sequence>
<dbReference type="InterPro" id="IPR029058">
    <property type="entry name" value="AB_hydrolase_fold"/>
</dbReference>
<reference evidence="3 6" key="2">
    <citation type="submission" date="2020-01" db="EMBL/GenBank/DDBJ databases">
        <title>Insect and environment-associated Actinomycetes.</title>
        <authorList>
            <person name="Currrie C."/>
            <person name="Chevrette M."/>
            <person name="Carlson C."/>
            <person name="Stubbendieck R."/>
            <person name="Wendt-Pienkowski E."/>
        </authorList>
    </citation>
    <scope>NUCLEOTIDE SEQUENCE [LARGE SCALE GENOMIC DNA]</scope>
    <source>
        <strain evidence="3 6">SID8386</strain>
    </source>
</reference>
<dbReference type="Pfam" id="PF00561">
    <property type="entry name" value="Abhydrolase_1"/>
    <property type="match status" value="1"/>
</dbReference>
<evidence type="ECO:0000256" key="1">
    <source>
        <dbReference type="ARBA" id="ARBA00022801"/>
    </source>
</evidence>
<dbReference type="Gene3D" id="3.40.50.1820">
    <property type="entry name" value="alpha/beta hydrolase"/>
    <property type="match status" value="1"/>
</dbReference>
<dbReference type="SUPFAM" id="SSF53474">
    <property type="entry name" value="alpha/beta-Hydrolases"/>
    <property type="match status" value="1"/>
</dbReference>
<accession>A0A1I5ZQM1</accession>
<proteinExistence type="predicted"/>
<dbReference type="EMBL" id="JAAGNC010000222">
    <property type="protein sequence ID" value="NEC62845.1"/>
    <property type="molecule type" value="Genomic_DNA"/>
</dbReference>
<dbReference type="RefSeq" id="WP_067585397.1">
    <property type="nucleotide sequence ID" value="NZ_FOWC01000016.1"/>
</dbReference>
<dbReference type="PANTHER" id="PTHR43329">
    <property type="entry name" value="EPOXIDE HYDROLASE"/>
    <property type="match status" value="1"/>
</dbReference>
<organism evidence="4 5">
    <name type="scientific">Amycolatopsis rubida</name>
    <dbReference type="NCBI Taxonomy" id="112413"/>
    <lineage>
        <taxon>Bacteria</taxon>
        <taxon>Bacillati</taxon>
        <taxon>Actinomycetota</taxon>
        <taxon>Actinomycetes</taxon>
        <taxon>Pseudonocardiales</taxon>
        <taxon>Pseudonocardiaceae</taxon>
        <taxon>Amycolatopsis</taxon>
    </lineage>
</organism>
<name>A0A1I5ZQM1_9PSEU</name>
<gene>
    <name evidence="3" type="ORF">G3I59_46450</name>
    <name evidence="4" type="ORF">SAMN05421854_11620</name>
</gene>
<dbReference type="STRING" id="112413.SAMN05421854_11620"/>
<reference evidence="4 5" key="1">
    <citation type="submission" date="2016-10" db="EMBL/GenBank/DDBJ databases">
        <authorList>
            <person name="de Groot N.N."/>
        </authorList>
    </citation>
    <scope>NUCLEOTIDE SEQUENCE [LARGE SCALE GENOMIC DNA]</scope>
    <source>
        <strain evidence="4 5">DSM 44637</strain>
    </source>
</reference>
<keyword evidence="6" id="KW-1185">Reference proteome</keyword>
<dbReference type="PRINTS" id="PR00412">
    <property type="entry name" value="EPOXHYDRLASE"/>
</dbReference>
<keyword evidence="1 3" id="KW-0378">Hydrolase</keyword>
<dbReference type="OrthoDB" id="9812774at2"/>
<dbReference type="Proteomes" id="UP000199137">
    <property type="component" value="Unassembled WGS sequence"/>
</dbReference>
<evidence type="ECO:0000259" key="2">
    <source>
        <dbReference type="Pfam" id="PF00561"/>
    </source>
</evidence>
<dbReference type="GO" id="GO:0016787">
    <property type="term" value="F:hydrolase activity"/>
    <property type="evidence" value="ECO:0007669"/>
    <property type="project" value="UniProtKB-KW"/>
</dbReference>
<feature type="domain" description="AB hydrolase-1" evidence="2">
    <location>
        <begin position="27"/>
        <end position="242"/>
    </location>
</feature>
<dbReference type="AlphaFoldDB" id="A0A1I5ZQM1"/>
<protein>
    <submittedName>
        <fullName evidence="3">Alpha/beta hydrolase</fullName>
    </submittedName>
    <submittedName>
        <fullName evidence="4">Haloacetate dehalogenase</fullName>
    </submittedName>
</protein>